<dbReference type="OrthoDB" id="9788195at2"/>
<dbReference type="PANTHER" id="PTHR36833:SF1">
    <property type="entry name" value="INTEGRAL MEMBRANE TRANSPORT PROTEIN"/>
    <property type="match status" value="1"/>
</dbReference>
<feature type="transmembrane region" description="Helical" evidence="1">
    <location>
        <begin position="234"/>
        <end position="254"/>
    </location>
</feature>
<organism evidence="2 3">
    <name type="scientific">Sellimonas intestinalis</name>
    <dbReference type="NCBI Taxonomy" id="1653434"/>
    <lineage>
        <taxon>Bacteria</taxon>
        <taxon>Bacillati</taxon>
        <taxon>Bacillota</taxon>
        <taxon>Clostridia</taxon>
        <taxon>Lachnospirales</taxon>
        <taxon>Lachnospiraceae</taxon>
        <taxon>Sellimonas</taxon>
    </lineage>
</organism>
<dbReference type="Proteomes" id="UP000261080">
    <property type="component" value="Unassembled WGS sequence"/>
</dbReference>
<keyword evidence="1" id="KW-0472">Membrane</keyword>
<evidence type="ECO:0008006" key="4">
    <source>
        <dbReference type="Google" id="ProtNLM"/>
    </source>
</evidence>
<name>A0A3E3JZC9_9FIRM</name>
<proteinExistence type="predicted"/>
<dbReference type="Pfam" id="PF06182">
    <property type="entry name" value="ABC2_membrane_6"/>
    <property type="match status" value="1"/>
</dbReference>
<feature type="transmembrane region" description="Helical" evidence="1">
    <location>
        <begin position="151"/>
        <end position="179"/>
    </location>
</feature>
<protein>
    <recommendedName>
        <fullName evidence="4">ABC transporter permease</fullName>
    </recommendedName>
</protein>
<dbReference type="PANTHER" id="PTHR36833">
    <property type="entry name" value="SLR0610 PROTEIN-RELATED"/>
    <property type="match status" value="1"/>
</dbReference>
<reference evidence="2 3" key="1">
    <citation type="submission" date="2018-08" db="EMBL/GenBank/DDBJ databases">
        <title>A genome reference for cultivated species of the human gut microbiota.</title>
        <authorList>
            <person name="Zou Y."/>
            <person name="Xue W."/>
            <person name="Luo G."/>
        </authorList>
    </citation>
    <scope>NUCLEOTIDE SEQUENCE [LARGE SCALE GENOMIC DNA]</scope>
    <source>
        <strain evidence="2 3">AF37-2AT</strain>
    </source>
</reference>
<feature type="transmembrane region" description="Helical" evidence="1">
    <location>
        <begin position="119"/>
        <end position="139"/>
    </location>
</feature>
<dbReference type="InterPro" id="IPR010390">
    <property type="entry name" value="ABC-2_transporter-like"/>
</dbReference>
<accession>A0A3E3JZC9</accession>
<keyword evidence="1" id="KW-1133">Transmembrane helix</keyword>
<feature type="transmembrane region" description="Helical" evidence="1">
    <location>
        <begin position="68"/>
        <end position="91"/>
    </location>
</feature>
<evidence type="ECO:0000256" key="1">
    <source>
        <dbReference type="SAM" id="Phobius"/>
    </source>
</evidence>
<evidence type="ECO:0000313" key="3">
    <source>
        <dbReference type="Proteomes" id="UP000261080"/>
    </source>
</evidence>
<comment type="caution">
    <text evidence="2">The sequence shown here is derived from an EMBL/GenBank/DDBJ whole genome shotgun (WGS) entry which is preliminary data.</text>
</comment>
<evidence type="ECO:0000313" key="2">
    <source>
        <dbReference type="EMBL" id="RGE85376.1"/>
    </source>
</evidence>
<gene>
    <name evidence="2" type="ORF">DW016_12710</name>
</gene>
<sequence>MLKRKGFFYLSLGKAYIRIGFQILKQYPLDMILSSLSMLLRDSVNFAAIITAISIMGDMGKWKVYEIVFLYSFSMMIEASSQIFFDAIWYLGSMIRKGKLDIILIRPAGSLFQFFGSKIQLQASLSFLVSFFVFVLSIAKMDYIITGKSIICFIFFLLFCTLLNSSILGIFNCANFWLINAGEISSIVYKLRDFSKYPLFLFPVWVINIITYVIPFATTSYYPTTFLLFGENNNIIGLIIGETIFFFSVFVLIWRRGIGTYSSTGT</sequence>
<dbReference type="RefSeq" id="WP_117493735.1">
    <property type="nucleotide sequence ID" value="NZ_CAUWLM010000004.1"/>
</dbReference>
<keyword evidence="3" id="KW-1185">Reference proteome</keyword>
<dbReference type="AlphaFoldDB" id="A0A3E3JZC9"/>
<keyword evidence="1" id="KW-0812">Transmembrane</keyword>
<feature type="transmembrane region" description="Helical" evidence="1">
    <location>
        <begin position="199"/>
        <end position="222"/>
    </location>
</feature>
<dbReference type="EMBL" id="QVLX01000008">
    <property type="protein sequence ID" value="RGE85376.1"/>
    <property type="molecule type" value="Genomic_DNA"/>
</dbReference>